<organism evidence="4 5">
    <name type="scientific">Agaribacillus aureus</name>
    <dbReference type="NCBI Taxonomy" id="3051825"/>
    <lineage>
        <taxon>Bacteria</taxon>
        <taxon>Pseudomonadati</taxon>
        <taxon>Bacteroidota</taxon>
        <taxon>Cytophagia</taxon>
        <taxon>Cytophagales</taxon>
        <taxon>Splendidivirgaceae</taxon>
        <taxon>Agaribacillus</taxon>
    </lineage>
</organism>
<sequence>MRRFFIVILMFCGTSTLLLAQQQNQRLIILADMGNEPDEEQQMVHMLMYANEFDLEGLIAVTGKYLRKGTRPDLFFELIDGYDRIVENLKKHDTGWPTPGYLKSIVVRGQERYGIAATGIGRTSPGSRLIVRALEKDDPRPIYIVINAGSNTLAQALIDYEATHSQEEFNRALNKIRVYENGSQDNAGAWICHQYPDIHWIRSNYQTYCYAGPSGDGGKDNKGNKRQLGPYTWEPYAYNGIGQHQWALEHIKGGHGPLGKGWPIRQFGNGGIIFMEGGGTIPWLGLVNKGLYDIEYPQWGGWSGRFSREKVENYWSKHADIRVDEKNTTPFFVFKEEADSWIDPETGEEYKNHLFAPIWRWRRAFFNDFKGRMDWCVKDYGNANHNPLAVINGDKSDKIIFIKAEAGKKLDLEASGSTDPDEDRLFYSWYYYKEAGTYLGNLVIHNADSMQASVIIPKDAKDKQLHVILEVRDNNKIVSMYDYRRLVIEVD</sequence>
<feature type="chain" id="PRO_5045959189" evidence="1">
    <location>
        <begin position="21"/>
        <end position="491"/>
    </location>
</feature>
<dbReference type="RefSeq" id="WP_346756101.1">
    <property type="nucleotide sequence ID" value="NZ_JAUJEB010000001.1"/>
</dbReference>
<evidence type="ECO:0000256" key="1">
    <source>
        <dbReference type="SAM" id="SignalP"/>
    </source>
</evidence>
<feature type="domain" description="Cellulose-binding Sde182 nucleoside hydrolase-like" evidence="2">
    <location>
        <begin position="26"/>
        <end position="306"/>
    </location>
</feature>
<dbReference type="InterPro" id="IPR011483">
    <property type="entry name" value="Sde182_NH-like"/>
</dbReference>
<dbReference type="Proteomes" id="UP001172083">
    <property type="component" value="Unassembled WGS sequence"/>
</dbReference>
<evidence type="ECO:0000313" key="5">
    <source>
        <dbReference type="Proteomes" id="UP001172083"/>
    </source>
</evidence>
<name>A0ABT8KZ40_9BACT</name>
<gene>
    <name evidence="4" type="ORF">QQ020_01835</name>
</gene>
<dbReference type="Pfam" id="PF21027">
    <property type="entry name" value="Sde0182_C"/>
    <property type="match status" value="1"/>
</dbReference>
<dbReference type="Pfam" id="PF07632">
    <property type="entry name" value="Sde182_NH-like"/>
    <property type="match status" value="1"/>
</dbReference>
<dbReference type="InterPro" id="IPR013783">
    <property type="entry name" value="Ig-like_fold"/>
</dbReference>
<evidence type="ECO:0000313" key="4">
    <source>
        <dbReference type="EMBL" id="MDN5210760.1"/>
    </source>
</evidence>
<feature type="domain" description="Cellulose-binding Sde182 C-terminal" evidence="3">
    <location>
        <begin position="410"/>
        <end position="490"/>
    </location>
</feature>
<dbReference type="Gene3D" id="2.60.40.10">
    <property type="entry name" value="Immunoglobulins"/>
    <property type="match status" value="1"/>
</dbReference>
<feature type="signal peptide" evidence="1">
    <location>
        <begin position="1"/>
        <end position="20"/>
    </location>
</feature>
<dbReference type="EMBL" id="JAUJEB010000001">
    <property type="protein sequence ID" value="MDN5210760.1"/>
    <property type="molecule type" value="Genomic_DNA"/>
</dbReference>
<comment type="caution">
    <text evidence="4">The sequence shown here is derived from an EMBL/GenBank/DDBJ whole genome shotgun (WGS) entry which is preliminary data.</text>
</comment>
<keyword evidence="1" id="KW-0732">Signal</keyword>
<reference evidence="4" key="1">
    <citation type="submission" date="2023-06" db="EMBL/GenBank/DDBJ databases">
        <title>Genomic of Agaribacillus aureum.</title>
        <authorList>
            <person name="Wang G."/>
        </authorList>
    </citation>
    <scope>NUCLEOTIDE SEQUENCE</scope>
    <source>
        <strain evidence="4">BMA12</strain>
    </source>
</reference>
<evidence type="ECO:0000259" key="3">
    <source>
        <dbReference type="Pfam" id="PF21027"/>
    </source>
</evidence>
<dbReference type="InterPro" id="IPR048527">
    <property type="entry name" value="Sde182_C"/>
</dbReference>
<dbReference type="InterPro" id="IPR036452">
    <property type="entry name" value="Ribo_hydro-like"/>
</dbReference>
<protein>
    <submittedName>
        <fullName evidence="4">DUF1593 domain-containing protein</fullName>
    </submittedName>
</protein>
<keyword evidence="5" id="KW-1185">Reference proteome</keyword>
<evidence type="ECO:0000259" key="2">
    <source>
        <dbReference type="Pfam" id="PF07632"/>
    </source>
</evidence>
<dbReference type="Gene3D" id="3.90.245.10">
    <property type="entry name" value="Ribonucleoside hydrolase-like"/>
    <property type="match status" value="1"/>
</dbReference>
<accession>A0ABT8KZ40</accession>
<proteinExistence type="predicted"/>